<evidence type="ECO:0000313" key="1">
    <source>
        <dbReference type="EMBL" id="AFK05760.1"/>
    </source>
</evidence>
<reference evidence="1 2" key="1">
    <citation type="journal article" date="2012" name="Genome Biol. Evol.">
        <title>Genome Sequence of the Mesophilic Thermotogales Bacterium Mesotoga prima MesG1.Ag.4.2 Reveals the Largest Thermotogales Genome To Date.</title>
        <authorList>
            <person name="Zhaxybayeva O."/>
            <person name="Swithers K.S."/>
            <person name="Foght J."/>
            <person name="Green A.G."/>
            <person name="Bruce D."/>
            <person name="Detter C."/>
            <person name="Han S."/>
            <person name="Teshima H."/>
            <person name="Han J."/>
            <person name="Woyke T."/>
            <person name="Pitluck S."/>
            <person name="Nolan M."/>
            <person name="Ivanova N."/>
            <person name="Pati A."/>
            <person name="Land M.L."/>
            <person name="Dlutek M."/>
            <person name="Doolittle W.F."/>
            <person name="Noll K.M."/>
            <person name="Nesbo C.L."/>
        </authorList>
    </citation>
    <scope>NUCLEOTIDE SEQUENCE [LARGE SCALE GENOMIC DNA]</scope>
    <source>
        <strain evidence="2">mesG1.Ag.4.2</strain>
    </source>
</reference>
<accession>I2F1F7</accession>
<protein>
    <submittedName>
        <fullName evidence="1">Uncharacterized protein</fullName>
    </submittedName>
</protein>
<dbReference type="HOGENOM" id="CLU_2936260_0_0_0"/>
<name>I2F1F7_9BACT</name>
<dbReference type="AlphaFoldDB" id="I2F1F7"/>
<proteinExistence type="predicted"/>
<dbReference type="EMBL" id="CP003532">
    <property type="protein sequence ID" value="AFK05760.1"/>
    <property type="molecule type" value="Genomic_DNA"/>
</dbReference>
<dbReference type="RefSeq" id="WP_014729943.1">
    <property type="nucleotide sequence ID" value="NC_017934.1"/>
</dbReference>
<gene>
    <name evidence="1" type="ORF">Theba_0003</name>
</gene>
<organism evidence="1 2">
    <name type="scientific">Mesotoga prima MesG1.Ag.4.2</name>
    <dbReference type="NCBI Taxonomy" id="660470"/>
    <lineage>
        <taxon>Bacteria</taxon>
        <taxon>Thermotogati</taxon>
        <taxon>Thermotogota</taxon>
        <taxon>Thermotogae</taxon>
        <taxon>Kosmotogales</taxon>
        <taxon>Kosmotogaceae</taxon>
        <taxon>Mesotoga</taxon>
    </lineage>
</organism>
<dbReference type="Proteomes" id="UP000002881">
    <property type="component" value="Chromosome"/>
</dbReference>
<dbReference type="STRING" id="660470.Theba_0003"/>
<dbReference type="GeneID" id="87105876"/>
<keyword evidence="2" id="KW-1185">Reference proteome</keyword>
<evidence type="ECO:0000313" key="2">
    <source>
        <dbReference type="Proteomes" id="UP000002881"/>
    </source>
</evidence>
<sequence length="65" mass="6947" precursor="true">MKYAVSFLLFLVSAAAIIGTISDSQASRLRESMNEKSGAFPNMVDGVFAVSEGCISLEVIDSSRE</sequence>
<dbReference type="KEGG" id="mpg:Theba_0003"/>